<evidence type="ECO:0000313" key="4">
    <source>
        <dbReference type="Proteomes" id="UP000000994"/>
    </source>
</evidence>
<evidence type="ECO:0000313" key="3">
    <source>
        <dbReference type="EMBL" id="CFW42407.1"/>
    </source>
</evidence>
<protein>
    <submittedName>
        <fullName evidence="2">Hypothetical-Protein / belonging to T4-LIKE GC: 321</fullName>
    </submittedName>
</protein>
<dbReference type="EMBL" id="AJ630128">
    <property type="protein sequence ID" value="CAF34259.1"/>
    <property type="molecule type" value="Genomic_DNA"/>
</dbReference>
<evidence type="ECO:0000313" key="2">
    <source>
        <dbReference type="EMBL" id="CAF34259.1"/>
    </source>
</evidence>
<dbReference type="OrthoDB" id="24270at10239"/>
<gene>
    <name evidence="3" type="ORF">S-PM2d194</name>
    <name evidence="2" type="ORF">S-PM2p194</name>
</gene>
<reference evidence="3" key="4">
    <citation type="submission" date="2015-02" db="EMBL/GenBank/DDBJ databases">
        <authorList>
            <person name="Chooi Y.-H."/>
        </authorList>
    </citation>
    <scope>NUCLEOTIDE SEQUENCE</scope>
</reference>
<evidence type="ECO:0000256" key="1">
    <source>
        <dbReference type="SAM" id="MobiDB-lite"/>
    </source>
</evidence>
<reference evidence="2 4" key="2">
    <citation type="journal article" date="2005" name="J. Bacteriol.">
        <title>The genome of S-PM2, a 'photosynthetic' T4-type bacteriophage that infects marine Synechococcus strains.</title>
        <authorList>
            <person name="Mann N.H."/>
            <person name="Clokie M.R."/>
            <person name="Millard A."/>
            <person name="Cook A."/>
            <person name="Wilson W.H."/>
            <person name="Wheatley P.J."/>
            <person name="Letarov A."/>
            <person name="Krisch H.M."/>
        </authorList>
    </citation>
    <scope>NUCLEOTIDE SEQUENCE</scope>
</reference>
<accession>Q5GQE3</accession>
<dbReference type="Proteomes" id="UP000000994">
    <property type="component" value="Segment"/>
</dbReference>
<organism evidence="2 4">
    <name type="scientific">Synechococcus phage S-PM2</name>
    <dbReference type="NCBI Taxonomy" id="238854"/>
    <lineage>
        <taxon>Viruses</taxon>
        <taxon>Duplodnaviria</taxon>
        <taxon>Heunggongvirae</taxon>
        <taxon>Uroviricota</taxon>
        <taxon>Caudoviricetes</taxon>
        <taxon>Pantevenvirales</taxon>
        <taxon>Kyanoviridae</taxon>
        <taxon>Nodensvirus</taxon>
        <taxon>Nodensvirus spm2</taxon>
    </lineage>
</organism>
<name>Q5GQE3_BPSYP</name>
<dbReference type="Proteomes" id="UP000246186">
    <property type="component" value="Genome"/>
</dbReference>
<organismHost>
    <name type="scientific">Synechococcus</name>
    <dbReference type="NCBI Taxonomy" id="1129"/>
</organismHost>
<reference evidence="3 5" key="3">
    <citation type="journal article" date="2015" name="PLoS ONE">
        <title>Spontaneous Deletion of an "ORFanage" Region Facilitates Host Adaptation in a "Photosynthetic" Cyanophage.</title>
        <authorList>
            <person name="Puxty R.J."/>
            <person name="Perez-Sepulveda B."/>
            <person name="Rihtman B."/>
            <person name="Evans D.J."/>
            <person name="Millard A.D."/>
            <person name="Scanlan D.J."/>
        </authorList>
    </citation>
    <scope>NUCLEOTIDE SEQUENCE [LARGE SCALE GENOMIC DNA]</scope>
</reference>
<sequence length="79" mass="9244">MPTYPVKHKETGETKELYMTMAEYDQWRKDNPDWDKDWQAGVGGVGEVGDWRNKMDKSHPGWGEIMRKVSKMPGSNVEW</sequence>
<feature type="region of interest" description="Disordered" evidence="1">
    <location>
        <begin position="35"/>
        <end position="59"/>
    </location>
</feature>
<reference evidence="2 4" key="1">
    <citation type="journal article" date="2004" name="Proc. Natl. Acad. Sci. U.S.A.">
        <title>Genetic organization of the psbAD region in phages infecting marine Synechococcus strains.</title>
        <authorList>
            <person name="Millard A."/>
            <person name="Clokie M.R."/>
            <person name="Shub D.A."/>
            <person name="Mann N.H."/>
        </authorList>
    </citation>
    <scope>NUCLEOTIDE SEQUENCE [LARGE SCALE GENOMIC DNA]</scope>
</reference>
<dbReference type="RefSeq" id="YP_195229.1">
    <property type="nucleotide sequence ID" value="NC_006820.1"/>
</dbReference>
<evidence type="ECO:0000313" key="5">
    <source>
        <dbReference type="Proteomes" id="UP000246186"/>
    </source>
</evidence>
<dbReference type="KEGG" id="vg:3260338"/>
<dbReference type="EMBL" id="LN828717">
    <property type="protein sequence ID" value="CFW42407.1"/>
    <property type="molecule type" value="Genomic_DNA"/>
</dbReference>
<proteinExistence type="predicted"/>
<feature type="compositionally biased region" description="Basic and acidic residues" evidence="1">
    <location>
        <begin position="49"/>
        <end position="59"/>
    </location>
</feature>
<keyword evidence="4" id="KW-1185">Reference proteome</keyword>